<evidence type="ECO:0000256" key="6">
    <source>
        <dbReference type="ARBA" id="ARBA00022723"/>
    </source>
</evidence>
<evidence type="ECO:0000256" key="5">
    <source>
        <dbReference type="ARBA" id="ARBA00022692"/>
    </source>
</evidence>
<comment type="subcellular location">
    <subcellularLocation>
        <location evidence="2">Membrane</location>
    </subcellularLocation>
</comment>
<comment type="similarity">
    <text evidence="3 13">Belongs to the cytochrome P450 family.</text>
</comment>
<dbReference type="GO" id="GO:0016020">
    <property type="term" value="C:membrane"/>
    <property type="evidence" value="ECO:0007669"/>
    <property type="project" value="UniProtKB-SubCell"/>
</dbReference>
<evidence type="ECO:0000313" key="15">
    <source>
        <dbReference type="Proteomes" id="UP000033483"/>
    </source>
</evidence>
<keyword evidence="4 12" id="KW-0349">Heme</keyword>
<dbReference type="FunFam" id="1.10.630.10:FF:000063">
    <property type="entry name" value="Cytochrome P450 monooxygenase"/>
    <property type="match status" value="1"/>
</dbReference>
<dbReference type="PANTHER" id="PTHR24305">
    <property type="entry name" value="CYTOCHROME P450"/>
    <property type="match status" value="1"/>
</dbReference>
<evidence type="ECO:0000256" key="3">
    <source>
        <dbReference type="ARBA" id="ARBA00010617"/>
    </source>
</evidence>
<feature type="binding site" description="axial binding residue" evidence="12">
    <location>
        <position position="462"/>
    </location>
    <ligand>
        <name>heme</name>
        <dbReference type="ChEBI" id="CHEBI:30413"/>
    </ligand>
    <ligandPart>
        <name>Fe</name>
        <dbReference type="ChEBI" id="CHEBI:18248"/>
    </ligandPart>
</feature>
<accession>A0A0F4ZL53</accession>
<evidence type="ECO:0000256" key="13">
    <source>
        <dbReference type="RuleBase" id="RU000461"/>
    </source>
</evidence>
<dbReference type="Proteomes" id="UP000033483">
    <property type="component" value="Unassembled WGS sequence"/>
</dbReference>
<evidence type="ECO:0000256" key="7">
    <source>
        <dbReference type="ARBA" id="ARBA00022989"/>
    </source>
</evidence>
<dbReference type="GO" id="GO:1902181">
    <property type="term" value="P:verruculogen biosynthetic process"/>
    <property type="evidence" value="ECO:0007669"/>
    <property type="project" value="UniProtKB-ARBA"/>
</dbReference>
<evidence type="ECO:0000256" key="10">
    <source>
        <dbReference type="ARBA" id="ARBA00023033"/>
    </source>
</evidence>
<dbReference type="EMBL" id="LAEV01000214">
    <property type="protein sequence ID" value="KKA30861.1"/>
    <property type="molecule type" value="Genomic_DNA"/>
</dbReference>
<evidence type="ECO:0000256" key="1">
    <source>
        <dbReference type="ARBA" id="ARBA00001971"/>
    </source>
</evidence>
<keyword evidence="15" id="KW-1185">Reference proteome</keyword>
<keyword evidence="10 13" id="KW-0503">Monooxygenase</keyword>
<keyword evidence="11" id="KW-0472">Membrane</keyword>
<dbReference type="CDD" id="cd11061">
    <property type="entry name" value="CYP67-like"/>
    <property type="match status" value="1"/>
</dbReference>
<evidence type="ECO:0000256" key="9">
    <source>
        <dbReference type="ARBA" id="ARBA00023004"/>
    </source>
</evidence>
<evidence type="ECO:0000256" key="12">
    <source>
        <dbReference type="PIRSR" id="PIRSR602401-1"/>
    </source>
</evidence>
<proteinExistence type="inferred from homology"/>
<evidence type="ECO:0000256" key="8">
    <source>
        <dbReference type="ARBA" id="ARBA00023002"/>
    </source>
</evidence>
<sequence>MPLQISWPSPLAAAALAFLSLAAYIFYQTLLHPLARYPGPFCAKLTYAYELWFAYTGDRHLWFAQLHEKYGPIVRYGPNELSFNSPSALRTIYSHSSDAAISKAPFYNPFASSGLSIQNVRDKTIHARKKKVMSAAFSVSALREMEAFVVDKVDQFCAAMVAGNDSQEWSEPVDMNHWFGYLSVDILGEMCYGRSFGMLNSEENRWVVHTMSQAAKFTLLRAVMPIMSNVRLASLIMPGISSIRRRFVSYSMAQLNARTALEYEKEKTSSDGEKHAVRHDFCHYMMNSRHGAASFSPAEMRGECVLLLIAGSDTTAATLSATMFYLVRHPAQLSIVAAELRSTFSSVSDIRSGTALSSCVRLRACVDEAMRLSPAVGSVLPRQVDTDNFIVDGHHIPRGSVIGVPSYALHHNPAAHVRPYSFIPERWLAGAFNPALGRPTTAEDVAQTSAACAPFSIGPRGCIGKSVAYMEIMTALGRLLWLYDVRQAVGVEDPGEGRDVYGEGRRRAGEYQQYDCFAATNKGGPMVQFRKREV</sequence>
<dbReference type="GO" id="GO:0016705">
    <property type="term" value="F:oxidoreductase activity, acting on paired donors, with incorporation or reduction of molecular oxygen"/>
    <property type="evidence" value="ECO:0007669"/>
    <property type="project" value="InterPro"/>
</dbReference>
<dbReference type="OrthoDB" id="1470350at2759"/>
<evidence type="ECO:0000313" key="14">
    <source>
        <dbReference type="EMBL" id="KKA30861.1"/>
    </source>
</evidence>
<dbReference type="PANTHER" id="PTHR24305:SF237">
    <property type="entry name" value="CYTOCHROME P450 MONOOXYGENASE ATNE-RELATED"/>
    <property type="match status" value="1"/>
</dbReference>
<feature type="non-terminal residue" evidence="14">
    <location>
        <position position="534"/>
    </location>
</feature>
<keyword evidence="5" id="KW-0812">Transmembrane</keyword>
<dbReference type="InterPro" id="IPR036396">
    <property type="entry name" value="Cyt_P450_sf"/>
</dbReference>
<name>A0A0F4ZL53_9PEZI</name>
<dbReference type="GO" id="GO:0004497">
    <property type="term" value="F:monooxygenase activity"/>
    <property type="evidence" value="ECO:0007669"/>
    <property type="project" value="UniProtKB-KW"/>
</dbReference>
<keyword evidence="6 12" id="KW-0479">Metal-binding</keyword>
<dbReference type="InterPro" id="IPR002401">
    <property type="entry name" value="Cyt_P450_E_grp-I"/>
</dbReference>
<dbReference type="PRINTS" id="PR00463">
    <property type="entry name" value="EP450I"/>
</dbReference>
<evidence type="ECO:0008006" key="16">
    <source>
        <dbReference type="Google" id="ProtNLM"/>
    </source>
</evidence>
<dbReference type="InterPro" id="IPR001128">
    <property type="entry name" value="Cyt_P450"/>
</dbReference>
<protein>
    <recommendedName>
        <fullName evidence="16">Cytochrome P450</fullName>
    </recommendedName>
</protein>
<reference evidence="14 15" key="1">
    <citation type="submission" date="2015-03" db="EMBL/GenBank/DDBJ databases">
        <authorList>
            <person name="Radwan O."/>
            <person name="Al-Naeli F.A."/>
            <person name="Rendon G.A."/>
            <person name="Fields C."/>
        </authorList>
    </citation>
    <scope>NUCLEOTIDE SEQUENCE [LARGE SCALE GENOMIC DNA]</scope>
    <source>
        <strain evidence="14">CR-DP1</strain>
    </source>
</reference>
<keyword evidence="9 12" id="KW-0408">Iron</keyword>
<evidence type="ECO:0000256" key="2">
    <source>
        <dbReference type="ARBA" id="ARBA00004370"/>
    </source>
</evidence>
<dbReference type="GO" id="GO:0005506">
    <property type="term" value="F:iron ion binding"/>
    <property type="evidence" value="ECO:0007669"/>
    <property type="project" value="InterPro"/>
</dbReference>
<evidence type="ECO:0000256" key="11">
    <source>
        <dbReference type="ARBA" id="ARBA00023136"/>
    </source>
</evidence>
<dbReference type="Pfam" id="PF00067">
    <property type="entry name" value="p450"/>
    <property type="match status" value="1"/>
</dbReference>
<dbReference type="InterPro" id="IPR017972">
    <property type="entry name" value="Cyt_P450_CS"/>
</dbReference>
<comment type="cofactor">
    <cofactor evidence="1 12">
        <name>heme</name>
        <dbReference type="ChEBI" id="CHEBI:30413"/>
    </cofactor>
</comment>
<comment type="caution">
    <text evidence="14">The sequence shown here is derived from an EMBL/GenBank/DDBJ whole genome shotgun (WGS) entry which is preliminary data.</text>
</comment>
<organism evidence="14 15">
    <name type="scientific">Thielaviopsis punctulata</name>
    <dbReference type="NCBI Taxonomy" id="72032"/>
    <lineage>
        <taxon>Eukaryota</taxon>
        <taxon>Fungi</taxon>
        <taxon>Dikarya</taxon>
        <taxon>Ascomycota</taxon>
        <taxon>Pezizomycotina</taxon>
        <taxon>Sordariomycetes</taxon>
        <taxon>Hypocreomycetidae</taxon>
        <taxon>Microascales</taxon>
        <taxon>Ceratocystidaceae</taxon>
        <taxon>Thielaviopsis</taxon>
    </lineage>
</organism>
<keyword evidence="8 13" id="KW-0560">Oxidoreductase</keyword>
<dbReference type="PROSITE" id="PS00086">
    <property type="entry name" value="CYTOCHROME_P450"/>
    <property type="match status" value="1"/>
</dbReference>
<dbReference type="Gene3D" id="1.10.630.10">
    <property type="entry name" value="Cytochrome P450"/>
    <property type="match status" value="1"/>
</dbReference>
<evidence type="ECO:0000256" key="4">
    <source>
        <dbReference type="ARBA" id="ARBA00022617"/>
    </source>
</evidence>
<gene>
    <name evidence="14" type="ORF">TD95_000748</name>
</gene>
<dbReference type="PRINTS" id="PR00385">
    <property type="entry name" value="P450"/>
</dbReference>
<dbReference type="SUPFAM" id="SSF48264">
    <property type="entry name" value="Cytochrome P450"/>
    <property type="match status" value="1"/>
</dbReference>
<keyword evidence="7" id="KW-1133">Transmembrane helix</keyword>
<dbReference type="GO" id="GO:0020037">
    <property type="term" value="F:heme binding"/>
    <property type="evidence" value="ECO:0007669"/>
    <property type="project" value="InterPro"/>
</dbReference>
<dbReference type="AlphaFoldDB" id="A0A0F4ZL53"/>
<dbReference type="InterPro" id="IPR050121">
    <property type="entry name" value="Cytochrome_P450_monoxygenase"/>
</dbReference>